<sequence>MFAAQLDSPHRAYNPDDAEGSVSVVAIGAPSVDDVAPSDPAE</sequence>
<dbReference type="AlphaFoldDB" id="L9Z1S5"/>
<comment type="caution">
    <text evidence="2">The sequence shown here is derived from an EMBL/GenBank/DDBJ whole genome shotgun (WGS) entry which is preliminary data.</text>
</comment>
<protein>
    <submittedName>
        <fullName evidence="2">Uncharacterized protein</fullName>
    </submittedName>
</protein>
<evidence type="ECO:0000313" key="3">
    <source>
        <dbReference type="Proteomes" id="UP000011592"/>
    </source>
</evidence>
<organism evidence="2 3">
    <name type="scientific">Natrinema gari JCM 14663</name>
    <dbReference type="NCBI Taxonomy" id="1230459"/>
    <lineage>
        <taxon>Archaea</taxon>
        <taxon>Methanobacteriati</taxon>
        <taxon>Methanobacteriota</taxon>
        <taxon>Stenosarchaea group</taxon>
        <taxon>Halobacteria</taxon>
        <taxon>Halobacteriales</taxon>
        <taxon>Natrialbaceae</taxon>
        <taxon>Natrinema</taxon>
    </lineage>
</organism>
<feature type="region of interest" description="Disordered" evidence="1">
    <location>
        <begin position="1"/>
        <end position="20"/>
    </location>
</feature>
<accession>L9Z1S5</accession>
<proteinExistence type="predicted"/>
<evidence type="ECO:0000313" key="2">
    <source>
        <dbReference type="EMBL" id="ELY79637.1"/>
    </source>
</evidence>
<keyword evidence="3" id="KW-1185">Reference proteome</keyword>
<dbReference type="PATRIC" id="fig|1230459.4.peg.2301"/>
<dbReference type="Proteomes" id="UP000011592">
    <property type="component" value="Unassembled WGS sequence"/>
</dbReference>
<dbReference type="EMBL" id="AOIJ01000051">
    <property type="protein sequence ID" value="ELY79637.1"/>
    <property type="molecule type" value="Genomic_DNA"/>
</dbReference>
<reference evidence="2 3" key="1">
    <citation type="journal article" date="2014" name="PLoS Genet.">
        <title>Phylogenetically driven sequencing of extremely halophilic archaea reveals strategies for static and dynamic osmo-response.</title>
        <authorList>
            <person name="Becker E.A."/>
            <person name="Seitzer P.M."/>
            <person name="Tritt A."/>
            <person name="Larsen D."/>
            <person name="Krusor M."/>
            <person name="Yao A.I."/>
            <person name="Wu D."/>
            <person name="Madern D."/>
            <person name="Eisen J.A."/>
            <person name="Darling A.E."/>
            <person name="Facciotti M.T."/>
        </authorList>
    </citation>
    <scope>NUCLEOTIDE SEQUENCE [LARGE SCALE GENOMIC DNA]</scope>
    <source>
        <strain evidence="2 3">JCM 14663</strain>
    </source>
</reference>
<evidence type="ECO:0000256" key="1">
    <source>
        <dbReference type="SAM" id="MobiDB-lite"/>
    </source>
</evidence>
<gene>
    <name evidence="2" type="ORF">C486_11569</name>
</gene>
<name>L9Z1S5_9EURY</name>